<dbReference type="AlphaFoldDB" id="A0A179GNJ5"/>
<name>A0A179GNJ5_PURLI</name>
<evidence type="ECO:0000313" key="3">
    <source>
        <dbReference type="EMBL" id="OAQ93527.1"/>
    </source>
</evidence>
<dbReference type="Proteomes" id="UP000078240">
    <property type="component" value="Unassembled WGS sequence"/>
</dbReference>
<dbReference type="EMBL" id="LSBI01000002">
    <property type="protein sequence ID" value="OAQ93527.1"/>
    <property type="molecule type" value="Genomic_DNA"/>
</dbReference>
<organism evidence="2 4">
    <name type="scientific">Purpureocillium lilacinum</name>
    <name type="common">Paecilomyces lilacinus</name>
    <dbReference type="NCBI Taxonomy" id="33203"/>
    <lineage>
        <taxon>Eukaryota</taxon>
        <taxon>Fungi</taxon>
        <taxon>Dikarya</taxon>
        <taxon>Ascomycota</taxon>
        <taxon>Pezizomycotina</taxon>
        <taxon>Sordariomycetes</taxon>
        <taxon>Hypocreomycetidae</taxon>
        <taxon>Hypocreales</taxon>
        <taxon>Ophiocordycipitaceae</taxon>
        <taxon>Purpureocillium</taxon>
    </lineage>
</organism>
<protein>
    <recommendedName>
        <fullName evidence="5">Secreted protein</fullName>
    </recommendedName>
</protein>
<comment type="caution">
    <text evidence="2">The sequence shown here is derived from an EMBL/GenBank/DDBJ whole genome shotgun (WGS) entry which is preliminary data.</text>
</comment>
<accession>A0A179GNJ5</accession>
<dbReference type="EMBL" id="LSBH01000005">
    <property type="protein sequence ID" value="OAQ78729.1"/>
    <property type="molecule type" value="Genomic_DNA"/>
</dbReference>
<feature type="signal peptide" evidence="1">
    <location>
        <begin position="1"/>
        <end position="19"/>
    </location>
</feature>
<feature type="chain" id="PRO_5010455989" description="Secreted protein" evidence="1">
    <location>
        <begin position="20"/>
        <end position="116"/>
    </location>
</feature>
<evidence type="ECO:0000313" key="4">
    <source>
        <dbReference type="Proteomes" id="UP000078240"/>
    </source>
</evidence>
<gene>
    <name evidence="2" type="ORF">VFPBJ_06850</name>
    <name evidence="3" type="ORF">VFPFJ_02689</name>
</gene>
<evidence type="ECO:0008006" key="5">
    <source>
        <dbReference type="Google" id="ProtNLM"/>
    </source>
</evidence>
<reference evidence="2 4" key="1">
    <citation type="submission" date="2016-01" db="EMBL/GenBank/DDBJ databases">
        <title>Biosynthesis of antibiotic leucinostatins and their inhibition on Phytophthora in bio-control Purpureocillium lilacinum.</title>
        <authorList>
            <person name="Wang G."/>
            <person name="Liu Z."/>
            <person name="Lin R."/>
            <person name="Li E."/>
            <person name="Mao Z."/>
            <person name="Ling J."/>
            <person name="Yin W."/>
            <person name="Xie B."/>
        </authorList>
    </citation>
    <scope>NUCLEOTIDE SEQUENCE [LARGE SCALE GENOMIC DNA]</scope>
    <source>
        <strain evidence="2">PLBJ-1</strain>
        <strain evidence="3">PLFJ-1</strain>
    </source>
</reference>
<sequence length="116" mass="12562">MSASCNLVAFASLLSRSRAATDSASVWSLPIETGTLAHLAVQQVWTTAVPVGHTEAPSGAECLNSKVLLGARRVRRHECPRLAYQRRPWDQATSSMDTFAVVSWSAETVSMSEPVF</sequence>
<dbReference type="Proteomes" id="UP000078340">
    <property type="component" value="Unassembled WGS sequence"/>
</dbReference>
<evidence type="ECO:0000313" key="2">
    <source>
        <dbReference type="EMBL" id="OAQ78729.1"/>
    </source>
</evidence>
<keyword evidence="1" id="KW-0732">Signal</keyword>
<evidence type="ECO:0000256" key="1">
    <source>
        <dbReference type="SAM" id="SignalP"/>
    </source>
</evidence>
<proteinExistence type="predicted"/>